<dbReference type="Proteomes" id="UP000283762">
    <property type="component" value="Unassembled WGS sequence"/>
</dbReference>
<dbReference type="InterPro" id="IPR013783">
    <property type="entry name" value="Ig-like_fold"/>
</dbReference>
<organism evidence="2 4">
    <name type="scientific">Bacteroides stercoris</name>
    <dbReference type="NCBI Taxonomy" id="46506"/>
    <lineage>
        <taxon>Bacteria</taxon>
        <taxon>Pseudomonadati</taxon>
        <taxon>Bacteroidota</taxon>
        <taxon>Bacteroidia</taxon>
        <taxon>Bacteroidales</taxon>
        <taxon>Bacteroidaceae</taxon>
        <taxon>Bacteroides</taxon>
    </lineage>
</organism>
<dbReference type="RefSeq" id="WP_117902863.1">
    <property type="nucleotide sequence ID" value="NZ_DAWEKG010000002.1"/>
</dbReference>
<dbReference type="InterPro" id="IPR040475">
    <property type="entry name" value="SGBP_B_XBD"/>
</dbReference>
<dbReference type="GO" id="GO:0030247">
    <property type="term" value="F:polysaccharide binding"/>
    <property type="evidence" value="ECO:0007669"/>
    <property type="project" value="InterPro"/>
</dbReference>
<dbReference type="PROSITE" id="PS51257">
    <property type="entry name" value="PROKAR_LIPOPROTEIN"/>
    <property type="match status" value="1"/>
</dbReference>
<comment type="caution">
    <text evidence="2">The sequence shown here is derived from an EMBL/GenBank/DDBJ whole genome shotgun (WGS) entry which is preliminary data.</text>
</comment>
<evidence type="ECO:0000313" key="4">
    <source>
        <dbReference type="Proteomes" id="UP000283310"/>
    </source>
</evidence>
<evidence type="ECO:0000313" key="2">
    <source>
        <dbReference type="EMBL" id="RGR17274.1"/>
    </source>
</evidence>
<dbReference type="AlphaFoldDB" id="A0A412DSH0"/>
<protein>
    <recommendedName>
        <fullName evidence="1">Surface glycan-binding protein B xyloglucan binding domain-containing protein</fullName>
    </recommendedName>
</protein>
<evidence type="ECO:0000313" key="3">
    <source>
        <dbReference type="EMBL" id="RHF77676.1"/>
    </source>
</evidence>
<reference evidence="4 5" key="1">
    <citation type="submission" date="2018-08" db="EMBL/GenBank/DDBJ databases">
        <title>A genome reference for cultivated species of the human gut microbiota.</title>
        <authorList>
            <person name="Zou Y."/>
            <person name="Xue W."/>
            <person name="Luo G."/>
        </authorList>
    </citation>
    <scope>NUCLEOTIDE SEQUENCE [LARGE SCALE GENOMIC DNA]</scope>
    <source>
        <strain evidence="2 4">AF26-20BH</strain>
        <strain evidence="3 5">AM25-16</strain>
    </source>
</reference>
<evidence type="ECO:0000313" key="5">
    <source>
        <dbReference type="Proteomes" id="UP000283762"/>
    </source>
</evidence>
<dbReference type="Pfam" id="PF18329">
    <property type="entry name" value="SGBP_B_XBD"/>
    <property type="match status" value="1"/>
</dbReference>
<proteinExistence type="predicted"/>
<feature type="domain" description="Surface glycan-binding protein B xyloglucan binding" evidence="1">
    <location>
        <begin position="217"/>
        <end position="448"/>
    </location>
</feature>
<gene>
    <name evidence="3" type="ORF">DW668_02925</name>
    <name evidence="2" type="ORF">DWY65_01420</name>
</gene>
<evidence type="ECO:0000259" key="1">
    <source>
        <dbReference type="Pfam" id="PF18329"/>
    </source>
</evidence>
<dbReference type="EMBL" id="QRHJ01000005">
    <property type="protein sequence ID" value="RHF77676.1"/>
    <property type="molecule type" value="Genomic_DNA"/>
</dbReference>
<dbReference type="Proteomes" id="UP000283310">
    <property type="component" value="Unassembled WGS sequence"/>
</dbReference>
<dbReference type="Gene3D" id="2.60.40.10">
    <property type="entry name" value="Immunoglobulins"/>
    <property type="match status" value="2"/>
</dbReference>
<name>A0A412DSH0_BACSE</name>
<dbReference type="EMBL" id="QRTW01000002">
    <property type="protein sequence ID" value="RGR17274.1"/>
    <property type="molecule type" value="Genomic_DNA"/>
</dbReference>
<sequence length="464" mass="51679">MKKLKYIWTLYLVLLSIGFIACNEDDKYFDKDVQNSPITISKIYLEDAESTVPDREVTFARLGQIIRIEGSGLYGVKTVYINGYDTYFNRTYVSDKSMLVQLNSKIPVTDAEESVRNTIRLVKDGAETVYEFTIRAASPTISNIDNTLPQVGEKVIVYGNNLQETNKITLPGGIEVTDITSDEDGEWYSFIMPADVTESGSITSEGANGIAITPACFNNNDCYVINFDEKGVLGSWSATYSSTDLVDDPLNSGRGKVAMLIPQSRLDEGGVKAGERTLVWFTAGNDEPTDDWTRMTSFIPENTQASQIALQFDTYIPEAWGGTGQMEITLQNNLSNYGYGSVETTFTTSIDYPTAMVWVPWLVDGENVPYTTGDRWVTITIPLTKFGKYSDEGGSHTFAEVISDRNAGSYRNFGFLFCNSDLKYSEELTFEASNFNQKLYVDNFRIVPNANVTVSDYPDEESAE</sequence>
<accession>A0A412DSH0</accession>